<evidence type="ECO:0000256" key="4">
    <source>
        <dbReference type="ARBA" id="ARBA00022670"/>
    </source>
</evidence>
<dbReference type="GO" id="GO:0016477">
    <property type="term" value="P:cell migration"/>
    <property type="evidence" value="ECO:0007669"/>
    <property type="project" value="TreeGrafter"/>
</dbReference>
<dbReference type="EC" id="3.4.19.12" evidence="3"/>
<dbReference type="AlphaFoldDB" id="A0A8D9F8Z9"/>
<accession>A0A8D9F8Z9</accession>
<evidence type="ECO:0000313" key="14">
    <source>
        <dbReference type="EMBL" id="CAG6779700.1"/>
    </source>
</evidence>
<keyword evidence="4" id="KW-0645">Protease</keyword>
<feature type="compositionally biased region" description="Acidic residues" evidence="12">
    <location>
        <begin position="85"/>
        <end position="98"/>
    </location>
</feature>
<dbReference type="PANTHER" id="PTHR13367:SF28">
    <property type="entry name" value="UBIQUITIN THIOESTERASE ZRANB1"/>
    <property type="match status" value="1"/>
</dbReference>
<dbReference type="Gene3D" id="4.10.1060.10">
    <property type="entry name" value="Zinc finger, RanBP2-type"/>
    <property type="match status" value="1"/>
</dbReference>
<keyword evidence="5" id="KW-0479">Metal-binding</keyword>
<comment type="catalytic activity">
    <reaction evidence="1">
        <text>Thiol-dependent hydrolysis of ester, thioester, amide, peptide and isopeptide bonds formed by the C-terminal Gly of ubiquitin (a 76-residue protein attached to proteins as an intracellular targeting signal).</text>
        <dbReference type="EC" id="3.4.19.12"/>
    </reaction>
</comment>
<dbReference type="Pfam" id="PF02338">
    <property type="entry name" value="OTU"/>
    <property type="match status" value="1"/>
</dbReference>
<feature type="compositionally biased region" description="Polar residues" evidence="12">
    <location>
        <begin position="158"/>
        <end position="173"/>
    </location>
</feature>
<evidence type="ECO:0000256" key="1">
    <source>
        <dbReference type="ARBA" id="ARBA00000707"/>
    </source>
</evidence>
<evidence type="ECO:0000256" key="5">
    <source>
        <dbReference type="ARBA" id="ARBA00022723"/>
    </source>
</evidence>
<name>A0A8D9F8Z9_9HEMI</name>
<dbReference type="GO" id="GO:0004843">
    <property type="term" value="F:cysteine-type deubiquitinase activity"/>
    <property type="evidence" value="ECO:0007669"/>
    <property type="project" value="UniProtKB-EC"/>
</dbReference>
<feature type="compositionally biased region" description="Polar residues" evidence="12">
    <location>
        <begin position="183"/>
        <end position="195"/>
    </location>
</feature>
<feature type="region of interest" description="Disordered" evidence="12">
    <location>
        <begin position="84"/>
        <end position="220"/>
    </location>
</feature>
<dbReference type="GO" id="GO:1990168">
    <property type="term" value="P:protein K33-linked deubiquitination"/>
    <property type="evidence" value="ECO:0007669"/>
    <property type="project" value="TreeGrafter"/>
</dbReference>
<dbReference type="EMBL" id="HBUF01615123">
    <property type="protein sequence ID" value="CAG6779700.1"/>
    <property type="molecule type" value="Transcribed_RNA"/>
</dbReference>
<dbReference type="GO" id="GO:0035523">
    <property type="term" value="P:protein K29-linked deubiquitination"/>
    <property type="evidence" value="ECO:0007669"/>
    <property type="project" value="TreeGrafter"/>
</dbReference>
<dbReference type="GO" id="GO:0005634">
    <property type="term" value="C:nucleus"/>
    <property type="evidence" value="ECO:0007669"/>
    <property type="project" value="TreeGrafter"/>
</dbReference>
<comment type="similarity">
    <text evidence="2">Belongs to the peptidase C64 family.</text>
</comment>
<dbReference type="InterPro" id="IPR003323">
    <property type="entry name" value="OTU_dom"/>
</dbReference>
<keyword evidence="11" id="KW-0862">Zinc</keyword>
<dbReference type="SMART" id="SM00547">
    <property type="entry name" value="ZnF_RBZ"/>
    <property type="match status" value="1"/>
</dbReference>
<feature type="compositionally biased region" description="Low complexity" evidence="12">
    <location>
        <begin position="137"/>
        <end position="157"/>
    </location>
</feature>
<dbReference type="CDD" id="cd22767">
    <property type="entry name" value="OTU_ZRANB1"/>
    <property type="match status" value="1"/>
</dbReference>
<keyword evidence="9" id="KW-0378">Hydrolase</keyword>
<dbReference type="Gene3D" id="1.25.40.560">
    <property type="match status" value="1"/>
</dbReference>
<dbReference type="InterPro" id="IPR051346">
    <property type="entry name" value="OTU_Deubiquitinase"/>
</dbReference>
<evidence type="ECO:0000256" key="10">
    <source>
        <dbReference type="ARBA" id="ARBA00022807"/>
    </source>
</evidence>
<evidence type="ECO:0000259" key="13">
    <source>
        <dbReference type="PROSITE" id="PS50802"/>
    </source>
</evidence>
<dbReference type="InterPro" id="IPR041294">
    <property type="entry name" value="AnkUBD"/>
</dbReference>
<keyword evidence="8" id="KW-0833">Ubl conjugation pathway</keyword>
<reference evidence="14" key="1">
    <citation type="submission" date="2021-05" db="EMBL/GenBank/DDBJ databases">
        <authorList>
            <person name="Alioto T."/>
            <person name="Alioto T."/>
            <person name="Gomez Garrido J."/>
        </authorList>
    </citation>
    <scope>NUCLEOTIDE SEQUENCE</scope>
</reference>
<feature type="compositionally biased region" description="Polar residues" evidence="12">
    <location>
        <begin position="101"/>
        <end position="117"/>
    </location>
</feature>
<keyword evidence="6" id="KW-0677">Repeat</keyword>
<dbReference type="PROSITE" id="PS50802">
    <property type="entry name" value="OTU"/>
    <property type="match status" value="1"/>
</dbReference>
<organism evidence="14">
    <name type="scientific">Cacopsylla melanoneura</name>
    <dbReference type="NCBI Taxonomy" id="428564"/>
    <lineage>
        <taxon>Eukaryota</taxon>
        <taxon>Metazoa</taxon>
        <taxon>Ecdysozoa</taxon>
        <taxon>Arthropoda</taxon>
        <taxon>Hexapoda</taxon>
        <taxon>Insecta</taxon>
        <taxon>Pterygota</taxon>
        <taxon>Neoptera</taxon>
        <taxon>Paraneoptera</taxon>
        <taxon>Hemiptera</taxon>
        <taxon>Sternorrhyncha</taxon>
        <taxon>Psylloidea</taxon>
        <taxon>Psyllidae</taxon>
        <taxon>Psyllinae</taxon>
        <taxon>Cacopsylla</taxon>
    </lineage>
</organism>
<dbReference type="PROSITE" id="PS01358">
    <property type="entry name" value="ZF_RANBP2_1"/>
    <property type="match status" value="1"/>
</dbReference>
<evidence type="ECO:0000256" key="8">
    <source>
        <dbReference type="ARBA" id="ARBA00022786"/>
    </source>
</evidence>
<dbReference type="GO" id="GO:0030177">
    <property type="term" value="P:positive regulation of Wnt signaling pathway"/>
    <property type="evidence" value="ECO:0007669"/>
    <property type="project" value="TreeGrafter"/>
</dbReference>
<evidence type="ECO:0000256" key="7">
    <source>
        <dbReference type="ARBA" id="ARBA00022771"/>
    </source>
</evidence>
<dbReference type="GO" id="GO:0008270">
    <property type="term" value="F:zinc ion binding"/>
    <property type="evidence" value="ECO:0007669"/>
    <property type="project" value="UniProtKB-KW"/>
</dbReference>
<evidence type="ECO:0000256" key="11">
    <source>
        <dbReference type="ARBA" id="ARBA00022833"/>
    </source>
</evidence>
<evidence type="ECO:0000256" key="12">
    <source>
        <dbReference type="SAM" id="MobiDB-lite"/>
    </source>
</evidence>
<dbReference type="GO" id="GO:0007010">
    <property type="term" value="P:cytoskeleton organization"/>
    <property type="evidence" value="ECO:0007669"/>
    <property type="project" value="TreeGrafter"/>
</dbReference>
<proteinExistence type="inferred from homology"/>
<dbReference type="PANTHER" id="PTHR13367">
    <property type="entry name" value="UBIQUITIN THIOESTERASE"/>
    <property type="match status" value="1"/>
</dbReference>
<dbReference type="InterPro" id="IPR001876">
    <property type="entry name" value="Znf_RanBP2"/>
</dbReference>
<evidence type="ECO:0000256" key="6">
    <source>
        <dbReference type="ARBA" id="ARBA00022737"/>
    </source>
</evidence>
<protein>
    <recommendedName>
        <fullName evidence="3">ubiquitinyl hydrolase 1</fullName>
        <ecNumber evidence="3">3.4.19.12</ecNumber>
    </recommendedName>
</protein>
<sequence length="801" mass="89486">MVGVPPSYSLWFISGFVCDNFKLPQVSPPYLTLHHFILVVLRFKRFYFSPKKSRLLWKPKVIPLCFPISPESLSSGLEACRFVEPEPELEEEEEDEEQSSDKPNSNNQYNHSTSPVSPSDVKPSLAAASDSTDGTDPLNSPSSPSSKCNQQNSNKSPTSQSESRISQVTTASNIHEHLKPMKISSSESLVNTRQESPARSLHPLSSSPAPSPSRDDQPSATTVCRKWSCVRCTYENWPKASHCVMCNASPRISPRTVSPDNGERDNAAAKCLIDDRQERRSSNRHHRTIEETCNNLTSQYPQQHYLSNKASSPHNNHGLNNYDMERRLRAHRKLQATTDWAWLNACSGIVGGDYGPVHAYLAGGGDPARQLTGSEVALLNRSSAFDVGHTLVHLAIRFQREDILATILSHIEGSGSSGVKRVPSYVAPDLAADIRRHVAASMRQRKAGACSPAPCPFVTDITTFALPAEIEDLPASIQEQLFEELLDKEAQQQLEAEPHPVINWSHEVTAHLYALWNRSAGDCLLDSLMQSTWGVFDRENILRRALADSLAQASHLFYPRWKEYEDMHASLLHFSLDETQWEEDWASLVSLASQPGAALEQLHVWALAHILRRPIIVYGVKYVKSFRGEDIGYARFEGVYLPFLWDPGFCSRSPLSLGYTRGHFSALVPILPSYRGRGLGGGGARNISPNQNSRNHGNGVTAAVTYLPLMDHERKLLPIHFITHNEIGREESLLKQWLDVGVTESGLLVAQQRLTQPPLLVAQMVEEWLNHYRRLQQMSTAPFSRPIRVQDFSSDESDGDE</sequence>
<feature type="compositionally biased region" description="Low complexity" evidence="12">
    <location>
        <begin position="197"/>
        <end position="208"/>
    </location>
</feature>
<dbReference type="InterPro" id="IPR049768">
    <property type="entry name" value="ZRANB1_OTU"/>
</dbReference>
<evidence type="ECO:0000256" key="3">
    <source>
        <dbReference type="ARBA" id="ARBA00012759"/>
    </source>
</evidence>
<feature type="domain" description="OTU" evidence="13">
    <location>
        <begin position="512"/>
        <end position="670"/>
    </location>
</feature>
<dbReference type="GO" id="GO:0005737">
    <property type="term" value="C:cytoplasm"/>
    <property type="evidence" value="ECO:0007669"/>
    <property type="project" value="TreeGrafter"/>
</dbReference>
<dbReference type="GO" id="GO:0070530">
    <property type="term" value="F:K63-linked polyubiquitin modification-dependent protein binding"/>
    <property type="evidence" value="ECO:0007669"/>
    <property type="project" value="TreeGrafter"/>
</dbReference>
<dbReference type="Pfam" id="PF18418">
    <property type="entry name" value="AnkUBD"/>
    <property type="match status" value="1"/>
</dbReference>
<dbReference type="GO" id="GO:0071947">
    <property type="term" value="P:protein deubiquitination involved in ubiquitin-dependent protein catabolic process"/>
    <property type="evidence" value="ECO:0007669"/>
    <property type="project" value="TreeGrafter"/>
</dbReference>
<evidence type="ECO:0000256" key="9">
    <source>
        <dbReference type="ARBA" id="ARBA00022801"/>
    </source>
</evidence>
<keyword evidence="7" id="KW-0863">Zinc-finger</keyword>
<keyword evidence="10" id="KW-0788">Thiol protease</keyword>
<evidence type="ECO:0000256" key="2">
    <source>
        <dbReference type="ARBA" id="ARBA00005865"/>
    </source>
</evidence>